<dbReference type="InParanoid" id="A0A218ZG10"/>
<dbReference type="InterPro" id="IPR000873">
    <property type="entry name" value="AMP-dep_synth/lig_dom"/>
</dbReference>
<comment type="similarity">
    <text evidence="1">Belongs to the ATP-dependent AMP-binding enzyme family.</text>
</comment>
<name>A0A218ZG10_9HELO</name>
<comment type="caution">
    <text evidence="6">The sequence shown here is derived from an EMBL/GenBank/DDBJ whole genome shotgun (WGS) entry which is preliminary data.</text>
</comment>
<dbReference type="Gene3D" id="3.40.50.12780">
    <property type="entry name" value="N-terminal domain of ligase-like"/>
    <property type="match status" value="1"/>
</dbReference>
<evidence type="ECO:0000259" key="5">
    <source>
        <dbReference type="Pfam" id="PF00501"/>
    </source>
</evidence>
<dbReference type="SUPFAM" id="SSF56801">
    <property type="entry name" value="Acetyl-CoA synthetase-like"/>
    <property type="match status" value="1"/>
</dbReference>
<sequence>MAPIPIWRPPTPSAASITTFLHSVNRRYSLHLKTYADLHAWSITNIPQFAESLFIFAGIKTSSPYTVPVTGLESGKMYPPPTWFPGARLNYTENLLAAGLALRPDGVAVTGCGEGGEEEDLTWRELERRTAVWADVLRGCGVGVGDRVAVILPNRIDCLLILLATGSIGAIFSSTSPDMGATGIVERYSQVKPKILICDTIVTYAGKKLDLRKRLAEANDQLREHISELRHTLVVNGPLFPGANVKLASTLLAAYAPKAAPVYEQLPFDHPIYILYTSGTTGAPKCITHAAGRALLQQKKDHLLSGDVNANSTYYQYTTTGWMMWNWVVAVLSIGGRIVLFDGSPLWPSPTSQLELIKKQCVTHWGTSPKFLAALKQHGLPEDMSLPSLLHVASAGSPLSAEMHYWFADKFPKGVGLFSGSGGTDLVSGIVSGSPITPLYPGEIAVPALGMSVQIWDSSGRDIASSGSKGDLVITKPFFSMPLGFWGTDGEKKYQAAYFEQFPGVWYHGDFIRRIPATGGYEILGRSDGVLNPGGVRFGSAEIYAILERLPELTDFLCVGQKLPPSYTDEQVVLFLKLPPGAALTPPLASRIKSEITRALSPRHVPAAMHQVRDIPYTVNGKRIENLVRDVLAGKEIGEARTASNPECLGEYRRFAVGGSRGGSKL</sequence>
<evidence type="ECO:0000256" key="1">
    <source>
        <dbReference type="ARBA" id="ARBA00006432"/>
    </source>
</evidence>
<feature type="domain" description="AMP-dependent synthetase/ligase" evidence="5">
    <location>
        <begin position="103"/>
        <end position="478"/>
    </location>
</feature>
<dbReference type="GO" id="GO:0030729">
    <property type="term" value="F:acetoacetate-CoA ligase activity"/>
    <property type="evidence" value="ECO:0007669"/>
    <property type="project" value="InterPro"/>
</dbReference>
<dbReference type="PROSITE" id="PS00455">
    <property type="entry name" value="AMP_BINDING"/>
    <property type="match status" value="1"/>
</dbReference>
<reference evidence="6 7" key="1">
    <citation type="submission" date="2017-04" db="EMBL/GenBank/DDBJ databases">
        <title>Draft genome sequence of Marssonina coronaria NL1: causal agent of apple blotch.</title>
        <authorList>
            <person name="Cheng Q."/>
        </authorList>
    </citation>
    <scope>NUCLEOTIDE SEQUENCE [LARGE SCALE GENOMIC DNA]</scope>
    <source>
        <strain evidence="6 7">NL1</strain>
    </source>
</reference>
<dbReference type="InterPro" id="IPR045851">
    <property type="entry name" value="AMP-bd_C_sf"/>
</dbReference>
<gene>
    <name evidence="6" type="ORF">B2J93_5171</name>
</gene>
<dbReference type="GO" id="GO:0006629">
    <property type="term" value="P:lipid metabolic process"/>
    <property type="evidence" value="ECO:0007669"/>
    <property type="project" value="InterPro"/>
</dbReference>
<dbReference type="Proteomes" id="UP000242519">
    <property type="component" value="Unassembled WGS sequence"/>
</dbReference>
<dbReference type="PANTHER" id="PTHR42921">
    <property type="entry name" value="ACETOACETYL-COA SYNTHETASE"/>
    <property type="match status" value="1"/>
</dbReference>
<keyword evidence="4" id="KW-0067">ATP-binding</keyword>
<dbReference type="OrthoDB" id="10253869at2759"/>
<dbReference type="InterPro" id="IPR042099">
    <property type="entry name" value="ANL_N_sf"/>
</dbReference>
<evidence type="ECO:0000313" key="7">
    <source>
        <dbReference type="Proteomes" id="UP000242519"/>
    </source>
</evidence>
<dbReference type="PANTHER" id="PTHR42921:SF1">
    <property type="entry name" value="ACETOACETYL-COA SYNTHETASE"/>
    <property type="match status" value="1"/>
</dbReference>
<dbReference type="EMBL" id="MZNU01000038">
    <property type="protein sequence ID" value="OWP06692.1"/>
    <property type="molecule type" value="Genomic_DNA"/>
</dbReference>
<evidence type="ECO:0000256" key="3">
    <source>
        <dbReference type="ARBA" id="ARBA00022741"/>
    </source>
</evidence>
<keyword evidence="7" id="KW-1185">Reference proteome</keyword>
<evidence type="ECO:0000256" key="2">
    <source>
        <dbReference type="ARBA" id="ARBA00022598"/>
    </source>
</evidence>
<keyword evidence="2" id="KW-0436">Ligase</keyword>
<evidence type="ECO:0000313" key="6">
    <source>
        <dbReference type="EMBL" id="OWP06692.1"/>
    </source>
</evidence>
<dbReference type="AlphaFoldDB" id="A0A218ZG10"/>
<dbReference type="GO" id="GO:0005524">
    <property type="term" value="F:ATP binding"/>
    <property type="evidence" value="ECO:0007669"/>
    <property type="project" value="UniProtKB-KW"/>
</dbReference>
<proteinExistence type="inferred from homology"/>
<accession>A0A218ZG10</accession>
<dbReference type="InterPro" id="IPR020845">
    <property type="entry name" value="AMP-binding_CS"/>
</dbReference>
<dbReference type="NCBIfam" id="TIGR01217">
    <property type="entry name" value="ac_ac_CoA_syn"/>
    <property type="match status" value="1"/>
</dbReference>
<dbReference type="InterPro" id="IPR005914">
    <property type="entry name" value="Acac_CoA_synth"/>
</dbReference>
<evidence type="ECO:0000256" key="4">
    <source>
        <dbReference type="ARBA" id="ARBA00022840"/>
    </source>
</evidence>
<protein>
    <recommendedName>
        <fullName evidence="5">AMP-dependent synthetase/ligase domain-containing protein</fullName>
    </recommendedName>
</protein>
<organism evidence="6 7">
    <name type="scientific">Diplocarpon coronariae</name>
    <dbReference type="NCBI Taxonomy" id="2795749"/>
    <lineage>
        <taxon>Eukaryota</taxon>
        <taxon>Fungi</taxon>
        <taxon>Dikarya</taxon>
        <taxon>Ascomycota</taxon>
        <taxon>Pezizomycotina</taxon>
        <taxon>Leotiomycetes</taxon>
        <taxon>Helotiales</taxon>
        <taxon>Drepanopezizaceae</taxon>
        <taxon>Diplocarpon</taxon>
    </lineage>
</organism>
<dbReference type="Gene3D" id="3.30.300.30">
    <property type="match status" value="1"/>
</dbReference>
<dbReference type="NCBIfam" id="NF002937">
    <property type="entry name" value="PRK03584.1"/>
    <property type="match status" value="1"/>
</dbReference>
<keyword evidence="3" id="KW-0547">Nucleotide-binding</keyword>
<dbReference type="Pfam" id="PF00501">
    <property type="entry name" value="AMP-binding"/>
    <property type="match status" value="1"/>
</dbReference>
<dbReference type="STRING" id="503106.A0A218ZG10"/>